<keyword evidence="2" id="KW-1185">Reference proteome</keyword>
<reference evidence="2" key="1">
    <citation type="journal article" date="2019" name="Int. J. Syst. Evol. Microbiol.">
        <title>The Global Catalogue of Microorganisms (GCM) 10K type strain sequencing project: providing services to taxonomists for standard genome sequencing and annotation.</title>
        <authorList>
            <consortium name="The Broad Institute Genomics Platform"/>
            <consortium name="The Broad Institute Genome Sequencing Center for Infectious Disease"/>
            <person name="Wu L."/>
            <person name="Ma J."/>
        </authorList>
    </citation>
    <scope>NUCLEOTIDE SEQUENCE [LARGE SCALE GENOMIC DNA]</scope>
    <source>
        <strain evidence="2">IBRC-M 10703</strain>
    </source>
</reference>
<dbReference type="RefSeq" id="WP_379496979.1">
    <property type="nucleotide sequence ID" value="NZ_JBHSAO010000008.1"/>
</dbReference>
<organism evidence="1 2">
    <name type="scientific">Oceanobacillus longus</name>
    <dbReference type="NCBI Taxonomy" id="930120"/>
    <lineage>
        <taxon>Bacteria</taxon>
        <taxon>Bacillati</taxon>
        <taxon>Bacillota</taxon>
        <taxon>Bacilli</taxon>
        <taxon>Bacillales</taxon>
        <taxon>Bacillaceae</taxon>
        <taxon>Oceanobacillus</taxon>
    </lineage>
</organism>
<comment type="caution">
    <text evidence="1">The sequence shown here is derived from an EMBL/GenBank/DDBJ whole genome shotgun (WGS) entry which is preliminary data.</text>
</comment>
<accession>A0ABV8GY37</accession>
<evidence type="ECO:0000313" key="1">
    <source>
        <dbReference type="EMBL" id="MFC4024488.1"/>
    </source>
</evidence>
<dbReference type="EMBL" id="JBHSAO010000008">
    <property type="protein sequence ID" value="MFC4024488.1"/>
    <property type="molecule type" value="Genomic_DNA"/>
</dbReference>
<protein>
    <submittedName>
        <fullName evidence="1">Uncharacterized protein</fullName>
    </submittedName>
</protein>
<gene>
    <name evidence="1" type="ORF">ACFOUV_11845</name>
</gene>
<sequence length="135" mass="14915">MKYFMILASVFMLVACGNEDNSSTKSDNVLTEDGASVRFQNIDVKVDSYEFVLTGEASGIVNEFFYVIDQGEERLLDEKSIPLDASTGDWGAFEINETIPESAVVSEDPPIITLYGKDNNNEMVNPNYIPVDLGD</sequence>
<dbReference type="PROSITE" id="PS51257">
    <property type="entry name" value="PROKAR_LIPOPROTEIN"/>
    <property type="match status" value="1"/>
</dbReference>
<name>A0ABV8GY37_9BACI</name>
<evidence type="ECO:0000313" key="2">
    <source>
        <dbReference type="Proteomes" id="UP001595772"/>
    </source>
</evidence>
<proteinExistence type="predicted"/>
<dbReference type="Proteomes" id="UP001595772">
    <property type="component" value="Unassembled WGS sequence"/>
</dbReference>